<dbReference type="Gene3D" id="1.20.1740.10">
    <property type="entry name" value="Amino acid/polyamine transporter I"/>
    <property type="match status" value="1"/>
</dbReference>
<comment type="caution">
    <text evidence="8">The sequence shown here is derived from an EMBL/GenBank/DDBJ whole genome shotgun (WGS) entry which is preliminary data.</text>
</comment>
<feature type="transmembrane region" description="Helical" evidence="6">
    <location>
        <begin position="195"/>
        <end position="216"/>
    </location>
</feature>
<dbReference type="AlphaFoldDB" id="A0A9W4XMK9"/>
<dbReference type="EMBL" id="CANTUO010000004">
    <property type="protein sequence ID" value="CAI5759438.1"/>
    <property type="molecule type" value="Genomic_DNA"/>
</dbReference>
<keyword evidence="9" id="KW-1185">Reference proteome</keyword>
<evidence type="ECO:0000256" key="1">
    <source>
        <dbReference type="ARBA" id="ARBA00004141"/>
    </source>
</evidence>
<dbReference type="PANTHER" id="PTHR43341">
    <property type="entry name" value="AMINO ACID PERMEASE"/>
    <property type="match status" value="1"/>
</dbReference>
<feature type="transmembrane region" description="Helical" evidence="6">
    <location>
        <begin position="334"/>
        <end position="351"/>
    </location>
</feature>
<dbReference type="GO" id="GO:0016020">
    <property type="term" value="C:membrane"/>
    <property type="evidence" value="ECO:0007669"/>
    <property type="project" value="UniProtKB-SubCell"/>
</dbReference>
<dbReference type="InterPro" id="IPR004841">
    <property type="entry name" value="AA-permease/SLC12A_dom"/>
</dbReference>
<evidence type="ECO:0000313" key="9">
    <source>
        <dbReference type="Proteomes" id="UP001152885"/>
    </source>
</evidence>
<dbReference type="Pfam" id="PF00324">
    <property type="entry name" value="AA_permease"/>
    <property type="match status" value="1"/>
</dbReference>
<proteinExistence type="inferred from homology"/>
<keyword evidence="3 6" id="KW-0812">Transmembrane</keyword>
<keyword evidence="5 6" id="KW-0472">Membrane</keyword>
<organism evidence="8 9">
    <name type="scientific">Candida verbasci</name>
    <dbReference type="NCBI Taxonomy" id="1227364"/>
    <lineage>
        <taxon>Eukaryota</taxon>
        <taxon>Fungi</taxon>
        <taxon>Dikarya</taxon>
        <taxon>Ascomycota</taxon>
        <taxon>Saccharomycotina</taxon>
        <taxon>Pichiomycetes</taxon>
        <taxon>Debaryomycetaceae</taxon>
        <taxon>Candida/Lodderomyces clade</taxon>
        <taxon>Candida</taxon>
    </lineage>
</organism>
<protein>
    <recommendedName>
        <fullName evidence="7">Amino acid permease/ SLC12A domain-containing protein</fullName>
    </recommendedName>
</protein>
<dbReference type="InterPro" id="IPR050524">
    <property type="entry name" value="APC_YAT"/>
</dbReference>
<gene>
    <name evidence="8" type="ORF">CANVERA_P3951</name>
</gene>
<feature type="transmembrane region" description="Helical" evidence="6">
    <location>
        <begin position="296"/>
        <end position="314"/>
    </location>
</feature>
<dbReference type="OrthoDB" id="10062876at2759"/>
<feature type="transmembrane region" description="Helical" evidence="6">
    <location>
        <begin position="74"/>
        <end position="94"/>
    </location>
</feature>
<sequence length="470" mass="53719">MLLTTAVGEMVIYIPQDSPFLNMGGRVVDSAYEFATSINFFLMQSIYSAFEIVSVCNLLLTFDINRNSPLLPGLPIAAQIVIFGLINLYAVRWFGIAEFWFSIAKVLLAIGLIFFTLITMCGGNPQHDAFGFRNWHVDRIMAEMYTTGALGRFQSFLYVLRNSSSFTCVGPEYLSMVAGETINPRRTLSKAFKSILYRLVVFYIGGALSVTILIAYNDPKYNDIVNNSNSASSPYVVAMQNMGISALPYIVNAVILTSAFSAGSAYVYTSSRCLFNLSKKGFIPRLFSRCNKKGTPYFAVCGTMCITFLSFMQLGKQGQKAFNYLVNLTTSAQILNYGFMSITYIRFYHACIAQKIDRNEFTYKSWFQPYSIYLVCAYYWCLIGILGYQVFMPGKWTVDSFLFSYIMLFISIAAYVFWKLFKRQPFVKLREADLKTGLEEIEEHEYEYEYYAKSETVERSWLRRLQNWIS</sequence>
<dbReference type="PIRSF" id="PIRSF006060">
    <property type="entry name" value="AA_transporter"/>
    <property type="match status" value="1"/>
</dbReference>
<dbReference type="PANTHER" id="PTHR43341:SF15">
    <property type="entry name" value="GENERAL AMINO ACID PERMEASE AGP2"/>
    <property type="match status" value="1"/>
</dbReference>
<comment type="similarity">
    <text evidence="2">Belongs to the amino acid-polyamine-organocation (APC) superfamily. YAT (TC 2.A.3.10) family.</text>
</comment>
<feature type="transmembrane region" description="Helical" evidence="6">
    <location>
        <begin position="372"/>
        <end position="391"/>
    </location>
</feature>
<feature type="transmembrane region" description="Helical" evidence="6">
    <location>
        <begin position="249"/>
        <end position="275"/>
    </location>
</feature>
<evidence type="ECO:0000256" key="6">
    <source>
        <dbReference type="SAM" id="Phobius"/>
    </source>
</evidence>
<evidence type="ECO:0000256" key="3">
    <source>
        <dbReference type="ARBA" id="ARBA00022692"/>
    </source>
</evidence>
<evidence type="ECO:0000256" key="4">
    <source>
        <dbReference type="ARBA" id="ARBA00022989"/>
    </source>
</evidence>
<feature type="transmembrane region" description="Helical" evidence="6">
    <location>
        <begin position="40"/>
        <end position="62"/>
    </location>
</feature>
<reference evidence="8" key="1">
    <citation type="submission" date="2022-12" db="EMBL/GenBank/DDBJ databases">
        <authorList>
            <person name="Brejova B."/>
        </authorList>
    </citation>
    <scope>NUCLEOTIDE SEQUENCE</scope>
</reference>
<dbReference type="GO" id="GO:0015171">
    <property type="term" value="F:amino acid transmembrane transporter activity"/>
    <property type="evidence" value="ECO:0007669"/>
    <property type="project" value="TreeGrafter"/>
</dbReference>
<accession>A0A9W4XMK9</accession>
<evidence type="ECO:0000256" key="2">
    <source>
        <dbReference type="ARBA" id="ARBA00006983"/>
    </source>
</evidence>
<keyword evidence="4 6" id="KW-1133">Transmembrane helix</keyword>
<dbReference type="Proteomes" id="UP001152885">
    <property type="component" value="Unassembled WGS sequence"/>
</dbReference>
<evidence type="ECO:0000259" key="7">
    <source>
        <dbReference type="Pfam" id="PF00324"/>
    </source>
</evidence>
<evidence type="ECO:0000313" key="8">
    <source>
        <dbReference type="EMBL" id="CAI5759438.1"/>
    </source>
</evidence>
<comment type="subcellular location">
    <subcellularLocation>
        <location evidence="1">Membrane</location>
        <topology evidence="1">Multi-pass membrane protein</topology>
    </subcellularLocation>
</comment>
<feature type="transmembrane region" description="Helical" evidence="6">
    <location>
        <begin position="100"/>
        <end position="123"/>
    </location>
</feature>
<name>A0A9W4XMK9_9ASCO</name>
<feature type="domain" description="Amino acid permease/ SLC12A" evidence="7">
    <location>
        <begin position="3"/>
        <end position="429"/>
    </location>
</feature>
<feature type="transmembrane region" description="Helical" evidence="6">
    <location>
        <begin position="403"/>
        <end position="421"/>
    </location>
</feature>
<evidence type="ECO:0000256" key="5">
    <source>
        <dbReference type="ARBA" id="ARBA00023136"/>
    </source>
</evidence>